<dbReference type="InterPro" id="IPR036291">
    <property type="entry name" value="NAD(P)-bd_dom_sf"/>
</dbReference>
<dbReference type="EMBL" id="KZ857423">
    <property type="protein sequence ID" value="RDX46866.1"/>
    <property type="molecule type" value="Genomic_DNA"/>
</dbReference>
<name>A0A371D2U5_9APHY</name>
<dbReference type="OrthoDB" id="2722873at2759"/>
<dbReference type="STRING" id="139420.A0A371D2U5"/>
<dbReference type="AlphaFoldDB" id="A0A371D2U5"/>
<evidence type="ECO:0000313" key="2">
    <source>
        <dbReference type="EMBL" id="RDX46866.1"/>
    </source>
</evidence>
<dbReference type="Gene3D" id="3.90.180.10">
    <property type="entry name" value="Medium-chain alcohol dehydrogenases, catalytic domain"/>
    <property type="match status" value="1"/>
</dbReference>
<dbReference type="Proteomes" id="UP000256964">
    <property type="component" value="Unassembled WGS sequence"/>
</dbReference>
<protein>
    <submittedName>
        <fullName evidence="2">GroES-like protein</fullName>
    </submittedName>
</protein>
<keyword evidence="3" id="KW-1185">Reference proteome</keyword>
<dbReference type="PANTHER" id="PTHR45348">
    <property type="entry name" value="HYPOTHETICAL OXIDOREDUCTASE (EUROFUNG)"/>
    <property type="match status" value="1"/>
</dbReference>
<dbReference type="InterPro" id="IPR013154">
    <property type="entry name" value="ADH-like_N"/>
</dbReference>
<feature type="domain" description="Enoyl reductase (ER)" evidence="1">
    <location>
        <begin position="19"/>
        <end position="352"/>
    </location>
</feature>
<dbReference type="SUPFAM" id="SSF51735">
    <property type="entry name" value="NAD(P)-binding Rossmann-fold domains"/>
    <property type="match status" value="1"/>
</dbReference>
<evidence type="ECO:0000313" key="3">
    <source>
        <dbReference type="Proteomes" id="UP000256964"/>
    </source>
</evidence>
<accession>A0A371D2U5</accession>
<dbReference type="InterPro" id="IPR047122">
    <property type="entry name" value="Trans-enoyl_RdTase-like"/>
</dbReference>
<dbReference type="Gene3D" id="3.40.50.720">
    <property type="entry name" value="NAD(P)-binding Rossmann-like Domain"/>
    <property type="match status" value="1"/>
</dbReference>
<dbReference type="Pfam" id="PF00107">
    <property type="entry name" value="ADH_zinc_N"/>
    <property type="match status" value="1"/>
</dbReference>
<dbReference type="InterPro" id="IPR013149">
    <property type="entry name" value="ADH-like_C"/>
</dbReference>
<dbReference type="SMART" id="SM00829">
    <property type="entry name" value="PKS_ER"/>
    <property type="match status" value="1"/>
</dbReference>
<dbReference type="GO" id="GO:0016651">
    <property type="term" value="F:oxidoreductase activity, acting on NAD(P)H"/>
    <property type="evidence" value="ECO:0007669"/>
    <property type="project" value="InterPro"/>
</dbReference>
<dbReference type="InterPro" id="IPR011032">
    <property type="entry name" value="GroES-like_sf"/>
</dbReference>
<dbReference type="CDD" id="cd08249">
    <property type="entry name" value="enoyl_reductase_like"/>
    <property type="match status" value="1"/>
</dbReference>
<evidence type="ECO:0000259" key="1">
    <source>
        <dbReference type="SMART" id="SM00829"/>
    </source>
</evidence>
<reference evidence="2 3" key="1">
    <citation type="journal article" date="2018" name="Biotechnol. Biofuels">
        <title>Integrative visual omics of the white-rot fungus Polyporus brumalis exposes the biotechnological potential of its oxidative enzymes for delignifying raw plant biomass.</title>
        <authorList>
            <person name="Miyauchi S."/>
            <person name="Rancon A."/>
            <person name="Drula E."/>
            <person name="Hage H."/>
            <person name="Chaduli D."/>
            <person name="Favel A."/>
            <person name="Grisel S."/>
            <person name="Henrissat B."/>
            <person name="Herpoel-Gimbert I."/>
            <person name="Ruiz-Duenas F.J."/>
            <person name="Chevret D."/>
            <person name="Hainaut M."/>
            <person name="Lin J."/>
            <person name="Wang M."/>
            <person name="Pangilinan J."/>
            <person name="Lipzen A."/>
            <person name="Lesage-Meessen L."/>
            <person name="Navarro D."/>
            <person name="Riley R."/>
            <person name="Grigoriev I.V."/>
            <person name="Zhou S."/>
            <person name="Raouche S."/>
            <person name="Rosso M.N."/>
        </authorList>
    </citation>
    <scope>NUCLEOTIDE SEQUENCE [LARGE SCALE GENOMIC DNA]</scope>
    <source>
        <strain evidence="2 3">BRFM 1820</strain>
    </source>
</reference>
<dbReference type="InterPro" id="IPR020843">
    <property type="entry name" value="ER"/>
</dbReference>
<sequence>MASAIIPTTMKAMVFDESGQVSVKEHPVPTIADNEILVKNIAISQNPSEWKFIDYKLGKPGSVLGADFSGIVVKTGKNVTDGPKVGDHVAGIVHGGDVSDKGAYAEYVKADPELVWTVPKDTFSQEQAAAYGIAFWTAVQALYNPKHLGLVQPPEKVAKPEWVLVYGGSSACGLSAIQLAHLSGYKVVTTASTRNHALLKSFGADVTIDYREPDLVSKIKEATGDSVKYGADMIADDETKKITVQAIGPSGGKVVGLNPMQSTEVDRKDVAFSSTLLSTVHGHPISLGPMHIPAAPQDRAFMVAFLKKLPQLVRDGAVKPLPTKLWEGGFDGIHAGLQYMREGKVSAEKIVYRLD</sequence>
<dbReference type="PANTHER" id="PTHR45348:SF2">
    <property type="entry name" value="ZINC-TYPE ALCOHOL DEHYDROGENASE-LIKE PROTEIN C2E1P3.01"/>
    <property type="match status" value="1"/>
</dbReference>
<gene>
    <name evidence="2" type="ORF">OH76DRAFT_1406466</name>
</gene>
<dbReference type="Pfam" id="PF08240">
    <property type="entry name" value="ADH_N"/>
    <property type="match status" value="1"/>
</dbReference>
<dbReference type="SUPFAM" id="SSF50129">
    <property type="entry name" value="GroES-like"/>
    <property type="match status" value="1"/>
</dbReference>
<proteinExistence type="predicted"/>
<organism evidence="2 3">
    <name type="scientific">Lentinus brumalis</name>
    <dbReference type="NCBI Taxonomy" id="2498619"/>
    <lineage>
        <taxon>Eukaryota</taxon>
        <taxon>Fungi</taxon>
        <taxon>Dikarya</taxon>
        <taxon>Basidiomycota</taxon>
        <taxon>Agaricomycotina</taxon>
        <taxon>Agaricomycetes</taxon>
        <taxon>Polyporales</taxon>
        <taxon>Polyporaceae</taxon>
        <taxon>Lentinus</taxon>
    </lineage>
</organism>